<dbReference type="GO" id="GO:0050462">
    <property type="term" value="F:N-acetylneuraminate synthase activity"/>
    <property type="evidence" value="ECO:0007669"/>
    <property type="project" value="UniProtKB-EC"/>
</dbReference>
<dbReference type="InterPro" id="IPR006190">
    <property type="entry name" value="SAF_AFP_Neu5Ac"/>
</dbReference>
<dbReference type="Pfam" id="PF08666">
    <property type="entry name" value="SAF"/>
    <property type="match status" value="1"/>
</dbReference>
<dbReference type="InterPro" id="IPR057736">
    <property type="entry name" value="SAF_PseI/NeuA/NeuB"/>
</dbReference>
<dbReference type="InterPro" id="IPR013974">
    <property type="entry name" value="SAF"/>
</dbReference>
<dbReference type="PANTHER" id="PTHR42966">
    <property type="entry name" value="N-ACETYLNEURAMINATE SYNTHASE"/>
    <property type="match status" value="1"/>
</dbReference>
<dbReference type="EC" id="2.5.1.56" evidence="2"/>
<dbReference type="PANTHER" id="PTHR42966:SF1">
    <property type="entry name" value="SIALIC ACID SYNTHASE"/>
    <property type="match status" value="1"/>
</dbReference>
<feature type="domain" description="AFP-like" evidence="1">
    <location>
        <begin position="284"/>
        <end position="336"/>
    </location>
</feature>
<dbReference type="Gene3D" id="3.90.1210.10">
    <property type="entry name" value="Antifreeze-like/N-acetylneuraminic acid synthase C-terminal domain"/>
    <property type="match status" value="1"/>
</dbReference>
<dbReference type="AlphaFoldDB" id="A0A6L1L0D0"/>
<dbReference type="EMBL" id="AACKNS010000004">
    <property type="protein sequence ID" value="EAK9994082.1"/>
    <property type="molecule type" value="Genomic_DNA"/>
</dbReference>
<dbReference type="CDD" id="cd11615">
    <property type="entry name" value="SAF_NeuB_like"/>
    <property type="match status" value="1"/>
</dbReference>
<dbReference type="InterPro" id="IPR051690">
    <property type="entry name" value="PseI-like"/>
</dbReference>
<name>A0A6L1L0D0_CAMLA</name>
<dbReference type="InterPro" id="IPR013785">
    <property type="entry name" value="Aldolase_TIM"/>
</dbReference>
<dbReference type="NCBIfam" id="TIGR03569">
    <property type="entry name" value="NeuB_NnaB"/>
    <property type="match status" value="1"/>
</dbReference>
<evidence type="ECO:0000313" key="3">
    <source>
        <dbReference type="Proteomes" id="UP000476009"/>
    </source>
</evidence>
<reference evidence="2 3" key="1">
    <citation type="submission" date="2018-05" db="EMBL/GenBank/DDBJ databases">
        <authorList>
            <consortium name="PulseNet: The National Subtyping Network for Foodborne Disease Surveillance"/>
            <person name="Tarr C.L."/>
            <person name="Trees E."/>
            <person name="Katz L.S."/>
            <person name="Carleton-Romer H.A."/>
            <person name="Stroika S."/>
            <person name="Kucerova Z."/>
            <person name="Roache K.F."/>
            <person name="Sabol A.L."/>
            <person name="Besser J."/>
            <person name="Gerner-Smidt P."/>
        </authorList>
    </citation>
    <scope>NUCLEOTIDE SEQUENCE [LARGE SCALE GENOMIC DNA]</scope>
    <source>
        <strain evidence="2 3">D5625</strain>
    </source>
</reference>
<dbReference type="GO" id="GO:0016051">
    <property type="term" value="P:carbohydrate biosynthetic process"/>
    <property type="evidence" value="ECO:0007669"/>
    <property type="project" value="InterPro"/>
</dbReference>
<dbReference type="PROSITE" id="PS50844">
    <property type="entry name" value="AFP_LIKE"/>
    <property type="match status" value="1"/>
</dbReference>
<dbReference type="GO" id="GO:0047444">
    <property type="term" value="F:N-acylneuraminate-9-phosphate synthase activity"/>
    <property type="evidence" value="ECO:0007669"/>
    <property type="project" value="TreeGrafter"/>
</dbReference>
<dbReference type="SUPFAM" id="SSF51569">
    <property type="entry name" value="Aldolase"/>
    <property type="match status" value="1"/>
</dbReference>
<dbReference type="SUPFAM" id="SSF51269">
    <property type="entry name" value="AFP III-like domain"/>
    <property type="match status" value="1"/>
</dbReference>
<accession>A0A6L1L0D0</accession>
<dbReference type="Pfam" id="PF03102">
    <property type="entry name" value="NeuB"/>
    <property type="match status" value="1"/>
</dbReference>
<comment type="caution">
    <text evidence="2">The sequence shown here is derived from an EMBL/GenBank/DDBJ whole genome shotgun (WGS) entry which is preliminary data.</text>
</comment>
<dbReference type="InterPro" id="IPR036732">
    <property type="entry name" value="AFP_Neu5c_C_sf"/>
</dbReference>
<dbReference type="InterPro" id="IPR013132">
    <property type="entry name" value="PseI/NeuA/B-like_N"/>
</dbReference>
<organism evidence="2 3">
    <name type="scientific">Campylobacter lari</name>
    <dbReference type="NCBI Taxonomy" id="201"/>
    <lineage>
        <taxon>Bacteria</taxon>
        <taxon>Pseudomonadati</taxon>
        <taxon>Campylobacterota</taxon>
        <taxon>Epsilonproteobacteria</taxon>
        <taxon>Campylobacterales</taxon>
        <taxon>Campylobacteraceae</taxon>
        <taxon>Campylobacter</taxon>
    </lineage>
</organism>
<gene>
    <name evidence="2" type="primary">neuB</name>
    <name evidence="2" type="ORF">A9458_04380</name>
</gene>
<dbReference type="Proteomes" id="UP000476009">
    <property type="component" value="Unassembled WGS sequence"/>
</dbReference>
<keyword evidence="2" id="KW-0808">Transferase</keyword>
<dbReference type="InterPro" id="IPR020007">
    <property type="entry name" value="NeuB/NeuA"/>
</dbReference>
<dbReference type="Gene3D" id="3.20.20.70">
    <property type="entry name" value="Aldolase class I"/>
    <property type="match status" value="1"/>
</dbReference>
<evidence type="ECO:0000313" key="2">
    <source>
        <dbReference type="EMBL" id="EAK9994082.1"/>
    </source>
</evidence>
<evidence type="ECO:0000259" key="1">
    <source>
        <dbReference type="PROSITE" id="PS50844"/>
    </source>
</evidence>
<proteinExistence type="predicted"/>
<sequence>MKYNKTLIIAEAGVNHNGDINLAKKLIEVASEAGVDFVKFQTFVAENCISKNAKKAEYQLQTTDENQSQLDMVKKLELSKQDHEILIEHCKKFNIKFLSTAFDLESIDLLIKFDIEIFKIPSGELTNLPYLKKIASFNKNIILSTGMATLGEIEKALNILVQNGTQRDKIIILHCNTEYPTPFEDVNLRAMQTLKKAFCLPVGYSDHTLGITIPIAAVAMGACVIEKHFTLDKSMQGPDHQASLEPEELKAMVKAIRELEQAFGDGVKIPSKSESKNKAIARKSLVAKKVIKKGECFSEENLTTKRPGDGICAMKYDKYLGKIASRDYIEDELIDE</sequence>
<protein>
    <submittedName>
        <fullName evidence="2">N-acetylneuraminate synthase</fullName>
        <ecNumber evidence="2">2.5.1.56</ecNumber>
    </submittedName>
</protein>